<dbReference type="VEuPathDB" id="FungiDB:H257_09266"/>
<evidence type="ECO:0000313" key="2">
    <source>
        <dbReference type="EMBL" id="RHY36941.1"/>
    </source>
</evidence>
<feature type="transmembrane region" description="Helical" evidence="1">
    <location>
        <begin position="168"/>
        <end position="195"/>
    </location>
</feature>
<keyword evidence="1" id="KW-0812">Transmembrane</keyword>
<reference evidence="2 3" key="1">
    <citation type="submission" date="2018-08" db="EMBL/GenBank/DDBJ databases">
        <title>Aphanomyces genome sequencing and annotation.</title>
        <authorList>
            <person name="Minardi D."/>
            <person name="Oidtmann B."/>
            <person name="Van Der Giezen M."/>
            <person name="Studholme D.J."/>
        </authorList>
    </citation>
    <scope>NUCLEOTIDE SEQUENCE [LARGE SCALE GENOMIC DNA]</scope>
    <source>
        <strain evidence="2 3">Yx</strain>
    </source>
</reference>
<dbReference type="EMBL" id="QUTA01000781">
    <property type="protein sequence ID" value="RHY36941.1"/>
    <property type="molecule type" value="Genomic_DNA"/>
</dbReference>
<sequence>MHRAIFSLSGMDISATNVLRHLQSSYEYSRGSATTVLVIAIALIAVLVYIGLRVTFWGMTSPRLSIFLSTLVAATTMLGIVLPDLVTILVGFVLALILSLVPVCRKVGIAAIGAAYGTTVVDLLLGAIKLISSDLRASSIALDIVALVAMVVAAAWCGVRALKEHETFLVFATSCTGAFVVSSSIAAAIVVVVVGGMDTSLFYYALWVCIGAGLMFGGVMRQAVALNQATANVSVTIATPVKDNTIV</sequence>
<keyword evidence="1" id="KW-0472">Membrane</keyword>
<keyword evidence="1" id="KW-1133">Transmembrane helix</keyword>
<feature type="transmembrane region" description="Helical" evidence="1">
    <location>
        <begin position="64"/>
        <end position="82"/>
    </location>
</feature>
<dbReference type="AlphaFoldDB" id="A0A397BYX3"/>
<comment type="caution">
    <text evidence="2">The sequence shown here is derived from an EMBL/GenBank/DDBJ whole genome shotgun (WGS) entry which is preliminary data.</text>
</comment>
<feature type="transmembrane region" description="Helical" evidence="1">
    <location>
        <begin position="88"/>
        <end position="104"/>
    </location>
</feature>
<feature type="transmembrane region" description="Helical" evidence="1">
    <location>
        <begin position="137"/>
        <end position="156"/>
    </location>
</feature>
<proteinExistence type="predicted"/>
<accession>A0A397BYX3</accession>
<evidence type="ECO:0000256" key="1">
    <source>
        <dbReference type="SAM" id="Phobius"/>
    </source>
</evidence>
<protein>
    <submittedName>
        <fullName evidence="2">Uncharacterized protein</fullName>
    </submittedName>
</protein>
<organism evidence="2 3">
    <name type="scientific">Aphanomyces astaci</name>
    <name type="common">Crayfish plague agent</name>
    <dbReference type="NCBI Taxonomy" id="112090"/>
    <lineage>
        <taxon>Eukaryota</taxon>
        <taxon>Sar</taxon>
        <taxon>Stramenopiles</taxon>
        <taxon>Oomycota</taxon>
        <taxon>Saprolegniomycetes</taxon>
        <taxon>Saprolegniales</taxon>
        <taxon>Verrucalvaceae</taxon>
        <taxon>Aphanomyces</taxon>
    </lineage>
</organism>
<feature type="transmembrane region" description="Helical" evidence="1">
    <location>
        <begin position="201"/>
        <end position="220"/>
    </location>
</feature>
<name>A0A397BYX3_APHAT</name>
<dbReference type="Proteomes" id="UP000266239">
    <property type="component" value="Unassembled WGS sequence"/>
</dbReference>
<evidence type="ECO:0000313" key="3">
    <source>
        <dbReference type="Proteomes" id="UP000266239"/>
    </source>
</evidence>
<gene>
    <name evidence="2" type="ORF">DYB25_008245</name>
</gene>
<feature type="transmembrane region" description="Helical" evidence="1">
    <location>
        <begin position="31"/>
        <end position="52"/>
    </location>
</feature>
<feature type="transmembrane region" description="Helical" evidence="1">
    <location>
        <begin position="111"/>
        <end position="131"/>
    </location>
</feature>